<dbReference type="EMBL" id="BJYF01000006">
    <property type="protein sequence ID" value="GEN59281.1"/>
    <property type="molecule type" value="Genomic_DNA"/>
</dbReference>
<organism evidence="3 4">
    <name type="scientific">Acetobacter nitrogenifigens DSM 23921 = NBRC 105050</name>
    <dbReference type="NCBI Taxonomy" id="1120919"/>
    <lineage>
        <taxon>Bacteria</taxon>
        <taxon>Pseudomonadati</taxon>
        <taxon>Pseudomonadota</taxon>
        <taxon>Alphaproteobacteria</taxon>
        <taxon>Acetobacterales</taxon>
        <taxon>Acetobacteraceae</taxon>
        <taxon>Acetobacter</taxon>
    </lineage>
</organism>
<name>A0A511X8N0_9PROT</name>
<dbReference type="InterPro" id="IPR036388">
    <property type="entry name" value="WH-like_DNA-bd_sf"/>
</dbReference>
<dbReference type="RefSeq" id="WP_084440545.1">
    <property type="nucleotide sequence ID" value="NZ_AUBI01000006.1"/>
</dbReference>
<evidence type="ECO:0000256" key="1">
    <source>
        <dbReference type="SAM" id="MobiDB-lite"/>
    </source>
</evidence>
<dbReference type="Proteomes" id="UP000321635">
    <property type="component" value="Unassembled WGS sequence"/>
</dbReference>
<reference evidence="3 4" key="1">
    <citation type="submission" date="2019-07" db="EMBL/GenBank/DDBJ databases">
        <title>Whole genome shotgun sequence of Acetobacter nitrogenifigens NBRC 105050.</title>
        <authorList>
            <person name="Hosoyama A."/>
            <person name="Uohara A."/>
            <person name="Ohji S."/>
            <person name="Ichikawa N."/>
        </authorList>
    </citation>
    <scope>NUCLEOTIDE SEQUENCE [LARGE SCALE GENOMIC DNA]</scope>
    <source>
        <strain evidence="3 4">NBRC 105050</strain>
    </source>
</reference>
<dbReference type="Gene3D" id="1.10.10.10">
    <property type="entry name" value="Winged helix-like DNA-binding domain superfamily/Winged helix DNA-binding domain"/>
    <property type="match status" value="1"/>
</dbReference>
<dbReference type="STRING" id="1120919.GCA_000429165_02111"/>
<dbReference type="SUPFAM" id="SSF46785">
    <property type="entry name" value="Winged helix' DNA-binding domain"/>
    <property type="match status" value="1"/>
</dbReference>
<evidence type="ECO:0000313" key="3">
    <source>
        <dbReference type="EMBL" id="GEN59281.1"/>
    </source>
</evidence>
<accession>A0A511X8N0</accession>
<dbReference type="InterPro" id="IPR036390">
    <property type="entry name" value="WH_DNA-bd_sf"/>
</dbReference>
<comment type="caution">
    <text evidence="3">The sequence shown here is derived from an EMBL/GenBank/DDBJ whole genome shotgun (WGS) entry which is preliminary data.</text>
</comment>
<gene>
    <name evidence="3" type="ORF">ANI02nite_11650</name>
</gene>
<dbReference type="InterPro" id="IPR005149">
    <property type="entry name" value="Tscrpt_reg_PadR_N"/>
</dbReference>
<evidence type="ECO:0000313" key="4">
    <source>
        <dbReference type="Proteomes" id="UP000321635"/>
    </source>
</evidence>
<dbReference type="InterPro" id="IPR052509">
    <property type="entry name" value="Metal_resp_DNA-bind_regulator"/>
</dbReference>
<protein>
    <recommendedName>
        <fullName evidence="2">Transcription regulator PadR N-terminal domain-containing protein</fullName>
    </recommendedName>
</protein>
<dbReference type="PANTHER" id="PTHR33169:SF14">
    <property type="entry name" value="TRANSCRIPTIONAL REGULATOR RV3488"/>
    <property type="match status" value="1"/>
</dbReference>
<keyword evidence="4" id="KW-1185">Reference proteome</keyword>
<feature type="region of interest" description="Disordered" evidence="1">
    <location>
        <begin position="103"/>
        <end position="136"/>
    </location>
</feature>
<dbReference type="PANTHER" id="PTHR33169">
    <property type="entry name" value="PADR-FAMILY TRANSCRIPTIONAL REGULATOR"/>
    <property type="match status" value="1"/>
</dbReference>
<feature type="domain" description="Transcription regulator PadR N-terminal" evidence="2">
    <location>
        <begin position="17"/>
        <end position="86"/>
    </location>
</feature>
<dbReference type="AlphaFoldDB" id="A0A511X8N0"/>
<sequence length="136" mass="14856">MEPNLTQFKKGVLELCVLAVLARADSYGYDIASQLADAIGMGEGTVYPLMRRMQKEALVSTYFVESPSGPPRKYYALTDLGRRSLEAQRGAWESFSSAVTRVLSPERSADTARPNPHASGASVPTHLTVHKTTEKP</sequence>
<proteinExistence type="predicted"/>
<evidence type="ECO:0000259" key="2">
    <source>
        <dbReference type="Pfam" id="PF03551"/>
    </source>
</evidence>
<dbReference type="OrthoDB" id="3186544at2"/>
<dbReference type="Pfam" id="PF03551">
    <property type="entry name" value="PadR"/>
    <property type="match status" value="1"/>
</dbReference>